<organism evidence="2 3">
    <name type="scientific">Ophiobolus disseminans</name>
    <dbReference type="NCBI Taxonomy" id="1469910"/>
    <lineage>
        <taxon>Eukaryota</taxon>
        <taxon>Fungi</taxon>
        <taxon>Dikarya</taxon>
        <taxon>Ascomycota</taxon>
        <taxon>Pezizomycotina</taxon>
        <taxon>Dothideomycetes</taxon>
        <taxon>Pleosporomycetidae</taxon>
        <taxon>Pleosporales</taxon>
        <taxon>Pleosporineae</taxon>
        <taxon>Phaeosphaeriaceae</taxon>
        <taxon>Ophiobolus</taxon>
    </lineage>
</organism>
<feature type="compositionally biased region" description="Basic residues" evidence="1">
    <location>
        <begin position="79"/>
        <end position="93"/>
    </location>
</feature>
<protein>
    <submittedName>
        <fullName evidence="2">Uncharacterized protein</fullName>
    </submittedName>
</protein>
<evidence type="ECO:0000313" key="3">
    <source>
        <dbReference type="Proteomes" id="UP000799424"/>
    </source>
</evidence>
<sequence>MASTGGFPVPESNTEGTNNPGAYQCVHCYVQVYAPITVHSGTAPRPSPAQLSSDSEDEQPRRPSSFHTVSSVSTAGFRRVPRRKKSIGKTRKKKSVLAWLIARLQRFRESFSRQAAEPEVPSEDGPVVPQEQQIAIRPAQRSRPRTSSHR</sequence>
<dbReference type="Proteomes" id="UP000799424">
    <property type="component" value="Unassembled WGS sequence"/>
</dbReference>
<accession>A0A6A6ZH50</accession>
<evidence type="ECO:0000313" key="2">
    <source>
        <dbReference type="EMBL" id="KAF2819585.1"/>
    </source>
</evidence>
<feature type="compositionally biased region" description="Basic residues" evidence="1">
    <location>
        <begin position="140"/>
        <end position="150"/>
    </location>
</feature>
<feature type="region of interest" description="Disordered" evidence="1">
    <location>
        <begin position="39"/>
        <end position="93"/>
    </location>
</feature>
<dbReference type="AlphaFoldDB" id="A0A6A6ZH50"/>
<feature type="region of interest" description="Disordered" evidence="1">
    <location>
        <begin position="111"/>
        <end position="150"/>
    </location>
</feature>
<name>A0A6A6ZH50_9PLEO</name>
<keyword evidence="3" id="KW-1185">Reference proteome</keyword>
<feature type="region of interest" description="Disordered" evidence="1">
    <location>
        <begin position="1"/>
        <end position="20"/>
    </location>
</feature>
<feature type="compositionally biased region" description="Polar residues" evidence="1">
    <location>
        <begin position="11"/>
        <end position="20"/>
    </location>
</feature>
<proteinExistence type="predicted"/>
<reference evidence="2" key="1">
    <citation type="journal article" date="2020" name="Stud. Mycol.">
        <title>101 Dothideomycetes genomes: a test case for predicting lifestyles and emergence of pathogens.</title>
        <authorList>
            <person name="Haridas S."/>
            <person name="Albert R."/>
            <person name="Binder M."/>
            <person name="Bloem J."/>
            <person name="Labutti K."/>
            <person name="Salamov A."/>
            <person name="Andreopoulos B."/>
            <person name="Baker S."/>
            <person name="Barry K."/>
            <person name="Bills G."/>
            <person name="Bluhm B."/>
            <person name="Cannon C."/>
            <person name="Castanera R."/>
            <person name="Culley D."/>
            <person name="Daum C."/>
            <person name="Ezra D."/>
            <person name="Gonzalez J."/>
            <person name="Henrissat B."/>
            <person name="Kuo A."/>
            <person name="Liang C."/>
            <person name="Lipzen A."/>
            <person name="Lutzoni F."/>
            <person name="Magnuson J."/>
            <person name="Mondo S."/>
            <person name="Nolan M."/>
            <person name="Ohm R."/>
            <person name="Pangilinan J."/>
            <person name="Park H.-J."/>
            <person name="Ramirez L."/>
            <person name="Alfaro M."/>
            <person name="Sun H."/>
            <person name="Tritt A."/>
            <person name="Yoshinaga Y."/>
            <person name="Zwiers L.-H."/>
            <person name="Turgeon B."/>
            <person name="Goodwin S."/>
            <person name="Spatafora J."/>
            <person name="Crous P."/>
            <person name="Grigoriev I."/>
        </authorList>
    </citation>
    <scope>NUCLEOTIDE SEQUENCE</scope>
    <source>
        <strain evidence="2">CBS 113818</strain>
    </source>
</reference>
<feature type="compositionally biased region" description="Polar residues" evidence="1">
    <location>
        <begin position="65"/>
        <end position="74"/>
    </location>
</feature>
<dbReference type="EMBL" id="MU006244">
    <property type="protein sequence ID" value="KAF2819585.1"/>
    <property type="molecule type" value="Genomic_DNA"/>
</dbReference>
<gene>
    <name evidence="2" type="ORF">CC86DRAFT_131810</name>
</gene>
<evidence type="ECO:0000256" key="1">
    <source>
        <dbReference type="SAM" id="MobiDB-lite"/>
    </source>
</evidence>